<dbReference type="InterPro" id="IPR050525">
    <property type="entry name" value="ECM_Assembly_Org"/>
</dbReference>
<feature type="domain" description="VWFA" evidence="1">
    <location>
        <begin position="98"/>
        <end position="296"/>
    </location>
</feature>
<dbReference type="InterPro" id="IPR002035">
    <property type="entry name" value="VWF_A"/>
</dbReference>
<dbReference type="PANTHER" id="PTHR24020">
    <property type="entry name" value="COLLAGEN ALPHA"/>
    <property type="match status" value="1"/>
</dbReference>
<name>A0A8S4P688_OWEFU</name>
<dbReference type="SMART" id="SM00327">
    <property type="entry name" value="VWA"/>
    <property type="match status" value="1"/>
</dbReference>
<sequence length="406" mass="45454">MVALQLKRLEEIMPFAVTQKRLLLFDTTQFKQRHGGYIIAKTFFEKYSLSVILSRPTYIDRIENRSVKMLKLLALGCIMVLGPMVVDSQKIQLECGVDIVVILDISCSISPTNKTIVHEFMINFADRLDIGPSPEKAQLGLVTFDKFVYDEFFLNTYSSSGPIVDHITKMDIHPENDFRPRCGTRTDLALRSAKTLQLTSAKGLRDPMGILNPPIQKVVLVITDGATFPASKAGDTKKEARALKEETGAKVFVVSLPNAKHKDGSAEFSAIASQPTENFLINKGFVELLNSLEEILAGFCDPPITEPPVVDLDPCKKFASFQRTCPITMSACHPSNRRCCGCPFMFMDPTSKSMKSPFELAYKEGKCICEDCVRRSYYCLPKELREILGYGKPEVNFFHPSVKRIP</sequence>
<organism evidence="2 3">
    <name type="scientific">Owenia fusiformis</name>
    <name type="common">Polychaete worm</name>
    <dbReference type="NCBI Taxonomy" id="6347"/>
    <lineage>
        <taxon>Eukaryota</taxon>
        <taxon>Metazoa</taxon>
        <taxon>Spiralia</taxon>
        <taxon>Lophotrochozoa</taxon>
        <taxon>Annelida</taxon>
        <taxon>Polychaeta</taxon>
        <taxon>Sedentaria</taxon>
        <taxon>Canalipalpata</taxon>
        <taxon>Sabellida</taxon>
        <taxon>Oweniida</taxon>
        <taxon>Oweniidae</taxon>
        <taxon>Owenia</taxon>
    </lineage>
</organism>
<keyword evidence="3" id="KW-1185">Reference proteome</keyword>
<proteinExistence type="predicted"/>
<dbReference type="OrthoDB" id="6132182at2759"/>
<reference evidence="2" key="1">
    <citation type="submission" date="2022-03" db="EMBL/GenBank/DDBJ databases">
        <authorList>
            <person name="Martin C."/>
        </authorList>
    </citation>
    <scope>NUCLEOTIDE SEQUENCE</scope>
</reference>
<dbReference type="InterPro" id="IPR036465">
    <property type="entry name" value="vWFA_dom_sf"/>
</dbReference>
<dbReference type="AlphaFoldDB" id="A0A8S4P688"/>
<dbReference type="PRINTS" id="PR00453">
    <property type="entry name" value="VWFADOMAIN"/>
</dbReference>
<protein>
    <recommendedName>
        <fullName evidence="1">VWFA domain-containing protein</fullName>
    </recommendedName>
</protein>
<dbReference type="CDD" id="cd01450">
    <property type="entry name" value="vWFA_subfamily_ECM"/>
    <property type="match status" value="1"/>
</dbReference>
<dbReference type="SUPFAM" id="SSF53300">
    <property type="entry name" value="vWA-like"/>
    <property type="match status" value="1"/>
</dbReference>
<dbReference type="Pfam" id="PF00092">
    <property type="entry name" value="VWA"/>
    <property type="match status" value="1"/>
</dbReference>
<comment type="caution">
    <text evidence="2">The sequence shown here is derived from an EMBL/GenBank/DDBJ whole genome shotgun (WGS) entry which is preliminary data.</text>
</comment>
<evidence type="ECO:0000259" key="1">
    <source>
        <dbReference type="PROSITE" id="PS50234"/>
    </source>
</evidence>
<accession>A0A8S4P688</accession>
<dbReference type="Gene3D" id="3.40.50.410">
    <property type="entry name" value="von Willebrand factor, type A domain"/>
    <property type="match status" value="1"/>
</dbReference>
<evidence type="ECO:0000313" key="2">
    <source>
        <dbReference type="EMBL" id="CAH1789847.1"/>
    </source>
</evidence>
<dbReference type="EMBL" id="CAIIXF020000007">
    <property type="protein sequence ID" value="CAH1789847.1"/>
    <property type="molecule type" value="Genomic_DNA"/>
</dbReference>
<gene>
    <name evidence="2" type="ORF">OFUS_LOCUS15135</name>
</gene>
<dbReference type="Proteomes" id="UP000749559">
    <property type="component" value="Unassembled WGS sequence"/>
</dbReference>
<evidence type="ECO:0000313" key="3">
    <source>
        <dbReference type="Proteomes" id="UP000749559"/>
    </source>
</evidence>
<dbReference type="PANTHER" id="PTHR24020:SF20">
    <property type="entry name" value="PH DOMAIN-CONTAINING PROTEIN"/>
    <property type="match status" value="1"/>
</dbReference>
<dbReference type="PROSITE" id="PS50234">
    <property type="entry name" value="VWFA"/>
    <property type="match status" value="1"/>
</dbReference>